<dbReference type="PROSITE" id="PS00760">
    <property type="entry name" value="SPASE_I_2"/>
    <property type="match status" value="1"/>
</dbReference>
<name>A0A0G4KJE3_VERLO</name>
<feature type="active site" evidence="9">
    <location>
        <position position="93"/>
    </location>
</feature>
<dbReference type="AlphaFoldDB" id="A0A0G4KJE3"/>
<gene>
    <name evidence="12" type="ORF">BN1723_008880</name>
</gene>
<organism evidence="12 13">
    <name type="scientific">Verticillium longisporum</name>
    <name type="common">Verticillium dahliae var. longisporum</name>
    <dbReference type="NCBI Taxonomy" id="100787"/>
    <lineage>
        <taxon>Eukaryota</taxon>
        <taxon>Fungi</taxon>
        <taxon>Dikarya</taxon>
        <taxon>Ascomycota</taxon>
        <taxon>Pezizomycotina</taxon>
        <taxon>Sordariomycetes</taxon>
        <taxon>Hypocreomycetidae</taxon>
        <taxon>Glomerellales</taxon>
        <taxon>Plectosphaerellaceae</taxon>
        <taxon>Verticillium</taxon>
    </lineage>
</organism>
<dbReference type="GO" id="GO:0004252">
    <property type="term" value="F:serine-type endopeptidase activity"/>
    <property type="evidence" value="ECO:0007669"/>
    <property type="project" value="InterPro"/>
</dbReference>
<evidence type="ECO:0000259" key="11">
    <source>
        <dbReference type="Pfam" id="PF10502"/>
    </source>
</evidence>
<dbReference type="GO" id="GO:0006465">
    <property type="term" value="P:signal peptide processing"/>
    <property type="evidence" value="ECO:0007669"/>
    <property type="project" value="InterPro"/>
</dbReference>
<reference evidence="13" key="1">
    <citation type="submission" date="2015-05" db="EMBL/GenBank/DDBJ databases">
        <authorList>
            <person name="Fogelqvist Johan"/>
        </authorList>
    </citation>
    <scope>NUCLEOTIDE SEQUENCE [LARGE SCALE GENOMIC DNA]</scope>
</reference>
<keyword evidence="5 10" id="KW-0496">Mitochondrion</keyword>
<evidence type="ECO:0000313" key="12">
    <source>
        <dbReference type="EMBL" id="CRK04417.1"/>
    </source>
</evidence>
<dbReference type="InterPro" id="IPR019757">
    <property type="entry name" value="Pept_S26A_signal_pept_1_Lys-AS"/>
</dbReference>
<dbReference type="NCBIfam" id="TIGR02227">
    <property type="entry name" value="sigpep_I_bact"/>
    <property type="match status" value="1"/>
</dbReference>
<evidence type="ECO:0000256" key="6">
    <source>
        <dbReference type="ARBA" id="ARBA00023136"/>
    </source>
</evidence>
<feature type="domain" description="Peptidase S26" evidence="11">
    <location>
        <begin position="197"/>
        <end position="234"/>
    </location>
</feature>
<feature type="active site" evidence="9">
    <location>
        <position position="49"/>
    </location>
</feature>
<accession>A0A0G4KJE3</accession>
<dbReference type="EMBL" id="CVQI01001002">
    <property type="protein sequence ID" value="CRK04417.1"/>
    <property type="molecule type" value="Genomic_DNA"/>
</dbReference>
<protein>
    <recommendedName>
        <fullName evidence="10">Mitochondrial inner membrane protease subunit</fullName>
        <ecNumber evidence="10">3.4.21.-</ecNumber>
    </recommendedName>
</protein>
<dbReference type="InterPro" id="IPR052064">
    <property type="entry name" value="Mito_IMP1_subunit"/>
</dbReference>
<evidence type="ECO:0000256" key="1">
    <source>
        <dbReference type="ARBA" id="ARBA00004273"/>
    </source>
</evidence>
<evidence type="ECO:0000256" key="2">
    <source>
        <dbReference type="ARBA" id="ARBA00022670"/>
    </source>
</evidence>
<feature type="domain" description="Peptidase S26" evidence="11">
    <location>
        <begin position="116"/>
        <end position="182"/>
    </location>
</feature>
<keyword evidence="6" id="KW-0472">Membrane</keyword>
<dbReference type="PROSITE" id="PS00501">
    <property type="entry name" value="SPASE_I_1"/>
    <property type="match status" value="1"/>
</dbReference>
<comment type="subunit">
    <text evidence="8">Component of the signal peptidase complex (SPC) composed of a catalytic subunit SEC11 and three accessory subunits SPC1, SPC2 and SPC3. The complex induces a local thinning of the ER membrane which is used to measure the length of the signal peptide (SP) h-region of protein substrates. This ensures the selectivity of the complex towards h-regions shorter than 18-20 amino acids. SPC associates with the translocon complex.</text>
</comment>
<evidence type="ECO:0000256" key="10">
    <source>
        <dbReference type="RuleBase" id="RU362041"/>
    </source>
</evidence>
<proteinExistence type="inferred from homology"/>
<dbReference type="InterPro" id="IPR019533">
    <property type="entry name" value="Peptidase_S26"/>
</dbReference>
<dbReference type="Gene3D" id="2.10.109.10">
    <property type="entry name" value="Umud Fragment, subunit A"/>
    <property type="match status" value="2"/>
</dbReference>
<dbReference type="CDD" id="cd06530">
    <property type="entry name" value="S26_SPase_I"/>
    <property type="match status" value="2"/>
</dbReference>
<evidence type="ECO:0000256" key="8">
    <source>
        <dbReference type="ARBA" id="ARBA00047037"/>
    </source>
</evidence>
<evidence type="ECO:0000256" key="5">
    <source>
        <dbReference type="ARBA" id="ARBA00023128"/>
    </source>
</evidence>
<dbReference type="Proteomes" id="UP000045706">
    <property type="component" value="Unassembled WGS sequence"/>
</dbReference>
<feature type="domain" description="Peptidase S26" evidence="11">
    <location>
        <begin position="26"/>
        <end position="106"/>
    </location>
</feature>
<dbReference type="PRINTS" id="PR00727">
    <property type="entry name" value="LEADERPTASE"/>
</dbReference>
<dbReference type="EC" id="3.4.21.-" evidence="10"/>
<evidence type="ECO:0000256" key="9">
    <source>
        <dbReference type="PIRSR" id="PIRSR600223-1"/>
    </source>
</evidence>
<dbReference type="GO" id="GO:0006627">
    <property type="term" value="P:protein processing involved in protein targeting to mitochondrion"/>
    <property type="evidence" value="ECO:0007669"/>
    <property type="project" value="TreeGrafter"/>
</dbReference>
<dbReference type="InterPro" id="IPR036286">
    <property type="entry name" value="LexA/Signal_pep-like_sf"/>
</dbReference>
<dbReference type="PANTHER" id="PTHR12383">
    <property type="entry name" value="PROTEASE FAMILY S26 MITOCHONDRIAL INNER MEMBRANE PROTEASE-RELATED"/>
    <property type="match status" value="1"/>
</dbReference>
<dbReference type="PANTHER" id="PTHR12383:SF16">
    <property type="entry name" value="MITOCHONDRIAL INNER MEMBRANE PROTEASE SUBUNIT 1"/>
    <property type="match status" value="1"/>
</dbReference>
<evidence type="ECO:0000256" key="7">
    <source>
        <dbReference type="ARBA" id="ARBA00038445"/>
    </source>
</evidence>
<keyword evidence="2 10" id="KW-0645">Protease</keyword>
<dbReference type="Pfam" id="PF10502">
    <property type="entry name" value="Peptidase_S26"/>
    <property type="match status" value="3"/>
</dbReference>
<comment type="similarity">
    <text evidence="7">Belongs to the peptidase S26 family. IMP1 subfamily.</text>
</comment>
<evidence type="ECO:0000256" key="3">
    <source>
        <dbReference type="ARBA" id="ARBA00022792"/>
    </source>
</evidence>
<comment type="subcellular location">
    <subcellularLocation>
        <location evidence="1 10">Mitochondrion inner membrane</location>
    </subcellularLocation>
</comment>
<dbReference type="InterPro" id="IPR000223">
    <property type="entry name" value="Pept_S26A_signal_pept_1"/>
</dbReference>
<dbReference type="FunFam" id="2.10.109.10:FF:000015">
    <property type="entry name" value="Mitochondrial inner membrane protease subunit 1"/>
    <property type="match status" value="1"/>
</dbReference>
<dbReference type="InterPro" id="IPR019756">
    <property type="entry name" value="Pept_S26A_signal_pept_1_Ser-AS"/>
</dbReference>
<sequence>MAPGPFARFAARQPGRNSLLLFLGTFKALAAAHLLIDYGYRTGPAQGASMLPTFSIFGDHFLISHHHRRGRGIRVGDLVEYSIPIFRNSRGIKRVIGMPGDYILMHTPGAPVAEGAEPYMMQGASMLPTFSIFGDHFLISHHHRRGRGIRVGDLVEYSIPIFRNSRGIKRVIGMPGDYVLMHTPGAPVAEGAEPYMMQVPEGHCWIVGDNLPSSRDSRTFGPLPLASIHGKVIAKVLPLKEAEWIENPLDESQ</sequence>
<dbReference type="SUPFAM" id="SSF51306">
    <property type="entry name" value="LexA/Signal peptidase"/>
    <property type="match status" value="2"/>
</dbReference>
<evidence type="ECO:0000313" key="13">
    <source>
        <dbReference type="Proteomes" id="UP000045706"/>
    </source>
</evidence>
<dbReference type="GO" id="GO:0042720">
    <property type="term" value="C:mitochondrial inner membrane peptidase complex"/>
    <property type="evidence" value="ECO:0007669"/>
    <property type="project" value="TreeGrafter"/>
</dbReference>
<keyword evidence="3 10" id="KW-0999">Mitochondrion inner membrane</keyword>
<evidence type="ECO:0000256" key="4">
    <source>
        <dbReference type="ARBA" id="ARBA00022801"/>
    </source>
</evidence>
<keyword evidence="4 10" id="KW-0378">Hydrolase</keyword>